<dbReference type="Proteomes" id="UP000229784">
    <property type="component" value="Unassembled WGS sequence"/>
</dbReference>
<name>A0A2M6XV46_9BACT</name>
<sequence length="126" mass="13849">MTKRILILNGTNDYNWATAGLDLSAVTEAELGNYNGYKAPDNALRNIARITKENNFDAIIIQNNLGIGLKKVEFVDESALGKVVVVWNSEPSRADKLPYQLLGIKHFSSAAGLRECLDPLFTSIPI</sequence>
<reference evidence="2" key="1">
    <citation type="submission" date="2017-09" db="EMBL/GenBank/DDBJ databases">
        <title>Depth-based differentiation of microbial function through sediment-hosted aquifers and enrichment of novel symbionts in the deep terrestrial subsurface.</title>
        <authorList>
            <person name="Probst A.J."/>
            <person name="Ladd B."/>
            <person name="Jarett J.K."/>
            <person name="Geller-Mcgrath D.E."/>
            <person name="Sieber C.M.K."/>
            <person name="Emerson J.B."/>
            <person name="Anantharaman K."/>
            <person name="Thomas B.C."/>
            <person name="Malmstrom R."/>
            <person name="Stieglmeier M."/>
            <person name="Klingl A."/>
            <person name="Woyke T."/>
            <person name="Ryan C.M."/>
            <person name="Banfield J.F."/>
        </authorList>
    </citation>
    <scope>NUCLEOTIDE SEQUENCE [LARGE SCALE GENOMIC DNA]</scope>
</reference>
<evidence type="ECO:0000313" key="1">
    <source>
        <dbReference type="EMBL" id="PIU16508.1"/>
    </source>
</evidence>
<dbReference type="AlphaFoldDB" id="A0A2M6XV46"/>
<evidence type="ECO:0000313" key="2">
    <source>
        <dbReference type="Proteomes" id="UP000229784"/>
    </source>
</evidence>
<organism evidence="1 2">
    <name type="scientific">bacterium (Candidatus Gribaldobacteria) CG08_land_8_20_14_0_20_39_15</name>
    <dbReference type="NCBI Taxonomy" id="2014273"/>
    <lineage>
        <taxon>Bacteria</taxon>
        <taxon>Candidatus Gribaldobacteria</taxon>
    </lineage>
</organism>
<protein>
    <submittedName>
        <fullName evidence="1">Uncharacterized protein</fullName>
    </submittedName>
</protein>
<dbReference type="EMBL" id="PEXQ01000011">
    <property type="protein sequence ID" value="PIU16508.1"/>
    <property type="molecule type" value="Genomic_DNA"/>
</dbReference>
<proteinExistence type="predicted"/>
<gene>
    <name evidence="1" type="ORF">COT20_00370</name>
</gene>
<comment type="caution">
    <text evidence="1">The sequence shown here is derived from an EMBL/GenBank/DDBJ whole genome shotgun (WGS) entry which is preliminary data.</text>
</comment>
<accession>A0A2M6XV46</accession>